<feature type="transmembrane region" description="Helical" evidence="5">
    <location>
        <begin position="237"/>
        <end position="255"/>
    </location>
</feature>
<evidence type="ECO:0000313" key="6">
    <source>
        <dbReference type="EMBL" id="KVW94784.1"/>
    </source>
</evidence>
<dbReference type="GO" id="GO:0046873">
    <property type="term" value="F:metal ion transmembrane transporter activity"/>
    <property type="evidence" value="ECO:0007669"/>
    <property type="project" value="InterPro"/>
</dbReference>
<feature type="transmembrane region" description="Helical" evidence="5">
    <location>
        <begin position="66"/>
        <end position="86"/>
    </location>
</feature>
<reference evidence="6 7" key="1">
    <citation type="journal article" date="2015" name="Appl. Environ. Microbiol.">
        <title>Aerobic and Anaerobic Thiosulfate Oxidation by a Cold-Adapted, Subglacial Chemoautotroph.</title>
        <authorList>
            <person name="Harrold Z.R."/>
            <person name="Skidmore M.L."/>
            <person name="Hamilton T.L."/>
            <person name="Desch L."/>
            <person name="Amada K."/>
            <person name="van Gelder W."/>
            <person name="Glover K."/>
            <person name="Roden E.E."/>
            <person name="Boyd E.S."/>
        </authorList>
    </citation>
    <scope>NUCLEOTIDE SEQUENCE [LARGE SCALE GENOMIC DNA]</scope>
    <source>
        <strain evidence="6 7">RG</strain>
    </source>
</reference>
<dbReference type="PANTHER" id="PTHR16950:SF16">
    <property type="entry name" value="ZINC TRANSPORTER ZIP13"/>
    <property type="match status" value="1"/>
</dbReference>
<gene>
    <name evidence="6" type="ORF">ABW22_11200</name>
</gene>
<keyword evidence="4 5" id="KW-0472">Membrane</keyword>
<feature type="transmembrane region" description="Helical" evidence="5">
    <location>
        <begin position="173"/>
        <end position="194"/>
    </location>
</feature>
<dbReference type="OrthoDB" id="9806593at2"/>
<comment type="caution">
    <text evidence="6">The sequence shown here is derived from an EMBL/GenBank/DDBJ whole genome shotgun (WGS) entry which is preliminary data.</text>
</comment>
<dbReference type="Proteomes" id="UP000064243">
    <property type="component" value="Unassembled WGS sequence"/>
</dbReference>
<dbReference type="STRING" id="1123392.GCA_000376425_02938"/>
<feature type="transmembrane region" description="Helical" evidence="5">
    <location>
        <begin position="32"/>
        <end position="54"/>
    </location>
</feature>
<dbReference type="GO" id="GO:0016020">
    <property type="term" value="C:membrane"/>
    <property type="evidence" value="ECO:0007669"/>
    <property type="project" value="UniProtKB-SubCell"/>
</dbReference>
<evidence type="ECO:0000256" key="3">
    <source>
        <dbReference type="ARBA" id="ARBA00022989"/>
    </source>
</evidence>
<evidence type="ECO:0000256" key="1">
    <source>
        <dbReference type="ARBA" id="ARBA00004141"/>
    </source>
</evidence>
<keyword evidence="2 5" id="KW-0812">Transmembrane</keyword>
<dbReference type="PATRIC" id="fig|36861.3.peg.2019"/>
<accession>A0A119CV79</accession>
<name>A0A119CV79_THIDE</name>
<sequence>MSTLAIILIATAAGSLLSLLLAAVVALSARPSWVPVLVSYAIGALLGASLLEVLPEAVKMNGDIDTVSKALLGGILLFFLLEKLVLWRHCHDEICDAHGSHDHGHDHGRSGLMITVGDTFHNFVDGLIIAGAFLVDFRLGVVTALAIIAHEIPQEIGDFLILLHSGYTRTQALLLNLLTGVATMVGALLGYYALSMLEGWTPALLGLAAASMLYVALSDLIPGLHKRAEIASTLQQLVLIGLGIGSVALAGYVIGHGH</sequence>
<keyword evidence="3 5" id="KW-1133">Transmembrane helix</keyword>
<feature type="transmembrane region" description="Helical" evidence="5">
    <location>
        <begin position="200"/>
        <end position="217"/>
    </location>
</feature>
<proteinExistence type="predicted"/>
<dbReference type="AlphaFoldDB" id="A0A119CV79"/>
<keyword evidence="7" id="KW-1185">Reference proteome</keyword>
<organism evidence="6 7">
    <name type="scientific">Thiobacillus denitrificans</name>
    <dbReference type="NCBI Taxonomy" id="36861"/>
    <lineage>
        <taxon>Bacteria</taxon>
        <taxon>Pseudomonadati</taxon>
        <taxon>Pseudomonadota</taxon>
        <taxon>Betaproteobacteria</taxon>
        <taxon>Nitrosomonadales</taxon>
        <taxon>Thiobacillaceae</taxon>
        <taxon>Thiobacillus</taxon>
    </lineage>
</organism>
<evidence type="ECO:0000256" key="2">
    <source>
        <dbReference type="ARBA" id="ARBA00022692"/>
    </source>
</evidence>
<dbReference type="EMBL" id="LDUG01000032">
    <property type="protein sequence ID" value="KVW94784.1"/>
    <property type="molecule type" value="Genomic_DNA"/>
</dbReference>
<dbReference type="RefSeq" id="WP_059756417.1">
    <property type="nucleotide sequence ID" value="NZ_LDUG01000032.1"/>
</dbReference>
<comment type="subcellular location">
    <subcellularLocation>
        <location evidence="1">Membrane</location>
        <topology evidence="1">Multi-pass membrane protein</topology>
    </subcellularLocation>
</comment>
<protein>
    <submittedName>
        <fullName evidence="6">ZIP zinc transporter</fullName>
    </submittedName>
</protein>
<evidence type="ECO:0000256" key="5">
    <source>
        <dbReference type="SAM" id="Phobius"/>
    </source>
</evidence>
<dbReference type="PANTHER" id="PTHR16950">
    <property type="entry name" value="ZINC TRANSPORTER SLC39A7 HISTIDINE-RICH MEMBRANE PROTEIN KE4"/>
    <property type="match status" value="1"/>
</dbReference>
<evidence type="ECO:0000313" key="7">
    <source>
        <dbReference type="Proteomes" id="UP000064243"/>
    </source>
</evidence>
<dbReference type="Pfam" id="PF02535">
    <property type="entry name" value="Zip"/>
    <property type="match status" value="1"/>
</dbReference>
<evidence type="ECO:0000256" key="4">
    <source>
        <dbReference type="ARBA" id="ARBA00023136"/>
    </source>
</evidence>
<dbReference type="InterPro" id="IPR003689">
    <property type="entry name" value="ZIP"/>
</dbReference>